<protein>
    <recommendedName>
        <fullName evidence="3">EF-hand domain-containing protein</fullName>
    </recommendedName>
</protein>
<proteinExistence type="predicted"/>
<sequence length="225" mass="26940">MKESRKQKIIMEVYNKLEKQSESYIQKHVDLQQIARDKGQNSNQLIKKNGKQILLIIFIRYFSILAQNEQKCLSRILKGFDIFYTTNYDLKNLININHLITFYRILIYRDSAISETTKFLEKFFGFDEHKKQLEKQEFYKILKETCLKTSEQQENATQQKQFLNIKNQFEIHGIFDFDPHNKNLQFLKVEKFREIFNTGLINIYEVLDQIISIPVPGKQLTMLQI</sequence>
<evidence type="ECO:0000313" key="1">
    <source>
        <dbReference type="EMBL" id="KRW99835.1"/>
    </source>
</evidence>
<reference evidence="1 2" key="1">
    <citation type="journal article" date="2015" name="Sci. Rep.">
        <title>Genome of the facultative scuticociliatosis pathogen Pseudocohnilembus persalinus provides insight into its virulence through horizontal gene transfer.</title>
        <authorList>
            <person name="Xiong J."/>
            <person name="Wang G."/>
            <person name="Cheng J."/>
            <person name="Tian M."/>
            <person name="Pan X."/>
            <person name="Warren A."/>
            <person name="Jiang C."/>
            <person name="Yuan D."/>
            <person name="Miao W."/>
        </authorList>
    </citation>
    <scope>NUCLEOTIDE SEQUENCE [LARGE SCALE GENOMIC DNA]</scope>
    <source>
        <strain evidence="1">36N120E</strain>
    </source>
</reference>
<name>A0A0V0QCJ2_PSEPJ</name>
<dbReference type="OrthoDB" id="286038at2759"/>
<organism evidence="1 2">
    <name type="scientific">Pseudocohnilembus persalinus</name>
    <name type="common">Ciliate</name>
    <dbReference type="NCBI Taxonomy" id="266149"/>
    <lineage>
        <taxon>Eukaryota</taxon>
        <taxon>Sar</taxon>
        <taxon>Alveolata</taxon>
        <taxon>Ciliophora</taxon>
        <taxon>Intramacronucleata</taxon>
        <taxon>Oligohymenophorea</taxon>
        <taxon>Scuticociliatia</taxon>
        <taxon>Philasterida</taxon>
        <taxon>Pseudocohnilembidae</taxon>
        <taxon>Pseudocohnilembus</taxon>
    </lineage>
</organism>
<comment type="caution">
    <text evidence="1">The sequence shown here is derived from an EMBL/GenBank/DDBJ whole genome shotgun (WGS) entry which is preliminary data.</text>
</comment>
<evidence type="ECO:0000313" key="2">
    <source>
        <dbReference type="Proteomes" id="UP000054937"/>
    </source>
</evidence>
<dbReference type="EMBL" id="LDAU01000203">
    <property type="protein sequence ID" value="KRW99835.1"/>
    <property type="molecule type" value="Genomic_DNA"/>
</dbReference>
<dbReference type="AlphaFoldDB" id="A0A0V0QCJ2"/>
<gene>
    <name evidence="1" type="ORF">PPERSA_10954</name>
</gene>
<accession>A0A0V0QCJ2</accession>
<dbReference type="InParanoid" id="A0A0V0QCJ2"/>
<evidence type="ECO:0008006" key="3">
    <source>
        <dbReference type="Google" id="ProtNLM"/>
    </source>
</evidence>
<dbReference type="Proteomes" id="UP000054937">
    <property type="component" value="Unassembled WGS sequence"/>
</dbReference>
<keyword evidence="2" id="KW-1185">Reference proteome</keyword>